<sequence length="715" mass="78687">MSATSSIMSDQQPRKRMRKGTHSCTECRRRKKSCIPHPADPSICTECYARGTVCREQKPSKVSITSPQDSRRSLQQRVVELENALQSITRTLGNTESTVRPEQSATKVLTQLRSEILLPTPASSAAPSPENGLDNAPVLSLFNNAILSRRQDDGSSVATPSSAAQPAFESDLAAASKMERTRQTLLSLFPPQQRLEAILDAAYPWWASWQHIFPEIFGAGSHATFKDFVKRTKSSGNIPQLAKALLCLSISLQETPVSVDAIYNVSTAEDLTTRYVSAVDELVLSNDELAGTLDGIECMLLQAKHDSNNGRVRRGWVTYRRGISFAQLLGLHLCTARSEQSNDNTLRKQIIWNALYIGDRYMSLILGLPYGVSESHANNAIGSNGSFAHETKLQRAENDYLFRLAGVAGHIIDRNQISSSNDTLTLTVKIEGEMTDLAASMPSSWWALETSQEDIPTQLYSRILPQFWHHQTRTLLHLPFMLKAATDPRYGYNKIAALESARGMIGLYQMFRPAQGFGSLVCKIIDFQAFTAAMILVLNFLGMAQSGCASDLKDADDDRELVSSITSILQRASLEAGGGVATQAARALEMFGKAKDQGFLGGQGTSKVAIPYFGTVVFGPGKSFVNQSHPQKHDQLQQQPTPEEKPLATPNPDVWSFGNDLASMPSDFNFNAFPLQQNQGPGVDSNAFANVNLDLDGDWSWFWNNTDFQYSEAQL</sequence>
<dbReference type="InterPro" id="IPR036864">
    <property type="entry name" value="Zn2-C6_fun-type_DNA-bd_sf"/>
</dbReference>
<evidence type="ECO:0000256" key="2">
    <source>
        <dbReference type="ARBA" id="ARBA00023015"/>
    </source>
</evidence>
<comment type="caution">
    <text evidence="7">The sequence shown here is derived from an EMBL/GenBank/DDBJ whole genome shotgun (WGS) entry which is preliminary data.</text>
</comment>
<keyword evidence="4" id="KW-0539">Nucleus</keyword>
<dbReference type="PANTHER" id="PTHR47840:SF1">
    <property type="entry name" value="ZN(II)2CYS6 TRANSCRIPTION FACTOR (EUROFUNG)"/>
    <property type="match status" value="1"/>
</dbReference>
<protein>
    <recommendedName>
        <fullName evidence="6">Zn(2)-C6 fungal-type domain-containing protein</fullName>
    </recommendedName>
</protein>
<reference evidence="7 8" key="1">
    <citation type="submission" date="2024-09" db="EMBL/GenBank/DDBJ databases">
        <title>Rethinking Asexuality: The Enigmatic Case of Functional Sexual Genes in Lepraria (Stereocaulaceae).</title>
        <authorList>
            <person name="Doellman M."/>
            <person name="Sun Y."/>
            <person name="Barcenas-Pena A."/>
            <person name="Lumbsch H.T."/>
            <person name="Grewe F."/>
        </authorList>
    </citation>
    <scope>NUCLEOTIDE SEQUENCE [LARGE SCALE GENOMIC DNA]</scope>
    <source>
        <strain evidence="7 8">Grewe 0041</strain>
    </source>
</reference>
<evidence type="ECO:0000313" key="7">
    <source>
        <dbReference type="EMBL" id="KAL2056621.1"/>
    </source>
</evidence>
<organism evidence="7 8">
    <name type="scientific">Lepraria finkii</name>
    <dbReference type="NCBI Taxonomy" id="1340010"/>
    <lineage>
        <taxon>Eukaryota</taxon>
        <taxon>Fungi</taxon>
        <taxon>Dikarya</taxon>
        <taxon>Ascomycota</taxon>
        <taxon>Pezizomycotina</taxon>
        <taxon>Lecanoromycetes</taxon>
        <taxon>OSLEUM clade</taxon>
        <taxon>Lecanoromycetidae</taxon>
        <taxon>Lecanorales</taxon>
        <taxon>Lecanorineae</taxon>
        <taxon>Stereocaulaceae</taxon>
        <taxon>Lepraria</taxon>
    </lineage>
</organism>
<keyword evidence="1" id="KW-0479">Metal-binding</keyword>
<keyword evidence="8" id="KW-1185">Reference proteome</keyword>
<dbReference type="PANTHER" id="PTHR47840">
    <property type="entry name" value="ZN(II)2CYS6 TRANSCRIPTION FACTOR (EUROFUNG)-RELATED"/>
    <property type="match status" value="1"/>
</dbReference>
<dbReference type="SUPFAM" id="SSF57701">
    <property type="entry name" value="Zn2/Cys6 DNA-binding domain"/>
    <property type="match status" value="1"/>
</dbReference>
<accession>A0ABR4BFL6</accession>
<evidence type="ECO:0000256" key="5">
    <source>
        <dbReference type="SAM" id="MobiDB-lite"/>
    </source>
</evidence>
<evidence type="ECO:0000313" key="8">
    <source>
        <dbReference type="Proteomes" id="UP001590951"/>
    </source>
</evidence>
<dbReference type="InterPro" id="IPR007219">
    <property type="entry name" value="XnlR_reg_dom"/>
</dbReference>
<dbReference type="Pfam" id="PF04082">
    <property type="entry name" value="Fungal_trans"/>
    <property type="match status" value="1"/>
</dbReference>
<gene>
    <name evidence="7" type="ORF">ABVK25_003015</name>
</gene>
<dbReference type="PROSITE" id="PS50048">
    <property type="entry name" value="ZN2_CY6_FUNGAL_2"/>
    <property type="match status" value="1"/>
</dbReference>
<dbReference type="CDD" id="cd12148">
    <property type="entry name" value="fungal_TF_MHR"/>
    <property type="match status" value="1"/>
</dbReference>
<dbReference type="InterPro" id="IPR001138">
    <property type="entry name" value="Zn2Cys6_DnaBD"/>
</dbReference>
<dbReference type="PROSITE" id="PS00463">
    <property type="entry name" value="ZN2_CY6_FUNGAL_1"/>
    <property type="match status" value="1"/>
</dbReference>
<feature type="region of interest" description="Disordered" evidence="5">
    <location>
        <begin position="1"/>
        <end position="23"/>
    </location>
</feature>
<keyword evidence="3" id="KW-0804">Transcription</keyword>
<dbReference type="CDD" id="cd00067">
    <property type="entry name" value="GAL4"/>
    <property type="match status" value="1"/>
</dbReference>
<dbReference type="Proteomes" id="UP001590951">
    <property type="component" value="Unassembled WGS sequence"/>
</dbReference>
<evidence type="ECO:0000256" key="3">
    <source>
        <dbReference type="ARBA" id="ARBA00023163"/>
    </source>
</evidence>
<feature type="compositionally biased region" description="Polar residues" evidence="5">
    <location>
        <begin position="1"/>
        <end position="11"/>
    </location>
</feature>
<evidence type="ECO:0000259" key="6">
    <source>
        <dbReference type="PROSITE" id="PS50048"/>
    </source>
</evidence>
<proteinExistence type="predicted"/>
<dbReference type="Gene3D" id="4.10.240.10">
    <property type="entry name" value="Zn(2)-C6 fungal-type DNA-binding domain"/>
    <property type="match status" value="1"/>
</dbReference>
<name>A0ABR4BFL6_9LECA</name>
<keyword evidence="2" id="KW-0805">Transcription regulation</keyword>
<feature type="region of interest" description="Disordered" evidence="5">
    <location>
        <begin position="627"/>
        <end position="651"/>
    </location>
</feature>
<dbReference type="EMBL" id="JBHFEH010000007">
    <property type="protein sequence ID" value="KAL2056621.1"/>
    <property type="molecule type" value="Genomic_DNA"/>
</dbReference>
<evidence type="ECO:0000256" key="1">
    <source>
        <dbReference type="ARBA" id="ARBA00022723"/>
    </source>
</evidence>
<evidence type="ECO:0000256" key="4">
    <source>
        <dbReference type="ARBA" id="ARBA00023242"/>
    </source>
</evidence>
<feature type="domain" description="Zn(2)-C6 fungal-type" evidence="6">
    <location>
        <begin position="23"/>
        <end position="56"/>
    </location>
</feature>